<dbReference type="SMART" id="SM00810">
    <property type="entry name" value="Alpha-amyl_C2"/>
    <property type="match status" value="1"/>
</dbReference>
<dbReference type="STRING" id="296587.C1EGI4"/>
<dbReference type="Proteomes" id="UP000002009">
    <property type="component" value="Chromosome 14"/>
</dbReference>
<dbReference type="GO" id="GO:0004556">
    <property type="term" value="F:alpha-amylase activity"/>
    <property type="evidence" value="ECO:0007669"/>
    <property type="project" value="UniProtKB-UniRule"/>
</dbReference>
<feature type="domain" description="Alpha-amylase C-terminal beta-sheet" evidence="12">
    <location>
        <begin position="321"/>
        <end position="384"/>
    </location>
</feature>
<organism evidence="13 14">
    <name type="scientific">Micromonas commoda (strain RCC299 / NOUM17 / CCMP2709)</name>
    <name type="common">Picoplanktonic green alga</name>
    <dbReference type="NCBI Taxonomy" id="296587"/>
    <lineage>
        <taxon>Eukaryota</taxon>
        <taxon>Viridiplantae</taxon>
        <taxon>Chlorophyta</taxon>
        <taxon>Mamiellophyceae</taxon>
        <taxon>Mamiellales</taxon>
        <taxon>Mamiellaceae</taxon>
        <taxon>Micromonas</taxon>
    </lineage>
</organism>
<evidence type="ECO:0000256" key="8">
    <source>
        <dbReference type="RuleBase" id="RU003615"/>
    </source>
</evidence>
<dbReference type="KEGG" id="mis:MICPUN_96728"/>
<evidence type="ECO:0000259" key="11">
    <source>
        <dbReference type="SMART" id="SM00642"/>
    </source>
</evidence>
<dbReference type="AlphaFoldDB" id="C1EGI4"/>
<keyword evidence="5 9" id="KW-0378">Hydrolase</keyword>
<evidence type="ECO:0000256" key="5">
    <source>
        <dbReference type="ARBA" id="ARBA00022801"/>
    </source>
</evidence>
<dbReference type="PRINTS" id="PR00110">
    <property type="entry name" value="ALPHAAMYLASE"/>
</dbReference>
<name>C1EGI4_MICCC</name>
<proteinExistence type="inferred from homology"/>
<dbReference type="SMART" id="SM00642">
    <property type="entry name" value="Aamy"/>
    <property type="match status" value="1"/>
</dbReference>
<dbReference type="OrthoDB" id="550577at2759"/>
<dbReference type="Pfam" id="PF00128">
    <property type="entry name" value="Alpha-amylase"/>
    <property type="match status" value="1"/>
</dbReference>
<reference evidence="13 14" key="1">
    <citation type="journal article" date="2009" name="Science">
        <title>Green evolution and dynamic adaptations revealed by genomes of the marine picoeukaryotes Micromonas.</title>
        <authorList>
            <person name="Worden A.Z."/>
            <person name="Lee J.H."/>
            <person name="Mock T."/>
            <person name="Rouze P."/>
            <person name="Simmons M.P."/>
            <person name="Aerts A.L."/>
            <person name="Allen A.E."/>
            <person name="Cuvelier M.L."/>
            <person name="Derelle E."/>
            <person name="Everett M.V."/>
            <person name="Foulon E."/>
            <person name="Grimwood J."/>
            <person name="Gundlach H."/>
            <person name="Henrissat B."/>
            <person name="Napoli C."/>
            <person name="McDonald S.M."/>
            <person name="Parker M.S."/>
            <person name="Rombauts S."/>
            <person name="Salamov A."/>
            <person name="Von Dassow P."/>
            <person name="Badger J.H."/>
            <person name="Coutinho P.M."/>
            <person name="Demir E."/>
            <person name="Dubchak I."/>
            <person name="Gentemann C."/>
            <person name="Eikrem W."/>
            <person name="Gready J.E."/>
            <person name="John U."/>
            <person name="Lanier W."/>
            <person name="Lindquist E.A."/>
            <person name="Lucas S."/>
            <person name="Mayer K.F."/>
            <person name="Moreau H."/>
            <person name="Not F."/>
            <person name="Otillar R."/>
            <person name="Panaud O."/>
            <person name="Pangilinan J."/>
            <person name="Paulsen I."/>
            <person name="Piegu B."/>
            <person name="Poliakov A."/>
            <person name="Robbens S."/>
            <person name="Schmutz J."/>
            <person name="Toulza E."/>
            <person name="Wyss T."/>
            <person name="Zelensky A."/>
            <person name="Zhou K."/>
            <person name="Armbrust E.V."/>
            <person name="Bhattacharya D."/>
            <person name="Goodenough U.W."/>
            <person name="Van de Peer Y."/>
            <person name="Grigoriev I.V."/>
        </authorList>
    </citation>
    <scope>NUCLEOTIDE SEQUENCE [LARGE SCALE GENOMIC DNA]</scope>
    <source>
        <strain evidence="14">RCC299 / NOUM17</strain>
    </source>
</reference>
<feature type="region of interest" description="Disordered" evidence="10">
    <location>
        <begin position="423"/>
        <end position="447"/>
    </location>
</feature>
<evidence type="ECO:0000256" key="9">
    <source>
        <dbReference type="RuleBase" id="RU361134"/>
    </source>
</evidence>
<evidence type="ECO:0000259" key="12">
    <source>
        <dbReference type="SMART" id="SM00810"/>
    </source>
</evidence>
<dbReference type="GO" id="GO:0005509">
    <property type="term" value="F:calcium ion binding"/>
    <property type="evidence" value="ECO:0007669"/>
    <property type="project" value="InterPro"/>
</dbReference>
<evidence type="ECO:0000256" key="1">
    <source>
        <dbReference type="ARBA" id="ARBA00000548"/>
    </source>
</evidence>
<feature type="domain" description="Glycosyl hydrolase family 13 catalytic" evidence="11">
    <location>
        <begin position="1"/>
        <end position="320"/>
    </location>
</feature>
<dbReference type="eggNOG" id="KOG0471">
    <property type="taxonomic scope" value="Eukaryota"/>
</dbReference>
<comment type="similarity">
    <text evidence="3 8">Belongs to the glycosyl hydrolase 13 family.</text>
</comment>
<dbReference type="EMBL" id="CP001332">
    <property type="protein sequence ID" value="ACO67331.1"/>
    <property type="molecule type" value="Genomic_DNA"/>
</dbReference>
<dbReference type="InterPro" id="IPR013780">
    <property type="entry name" value="Glyco_hydro_b"/>
</dbReference>
<dbReference type="InterPro" id="IPR006047">
    <property type="entry name" value="GH13_cat_dom"/>
</dbReference>
<dbReference type="SUPFAM" id="SSF51011">
    <property type="entry name" value="Glycosyl hydrolase domain"/>
    <property type="match status" value="1"/>
</dbReference>
<comment type="catalytic activity">
    <reaction evidence="1 9">
        <text>Endohydrolysis of (1-&gt;4)-alpha-D-glucosidic linkages in polysaccharides containing three or more (1-&gt;4)-alpha-linked D-glucose units.</text>
        <dbReference type="EC" id="3.2.1.1"/>
    </reaction>
</comment>
<dbReference type="PANTHER" id="PTHR43447">
    <property type="entry name" value="ALPHA-AMYLASE"/>
    <property type="match status" value="1"/>
</dbReference>
<dbReference type="CDD" id="cd11314">
    <property type="entry name" value="AmyAc_arch_bac_plant_AmyA"/>
    <property type="match status" value="1"/>
</dbReference>
<dbReference type="InterPro" id="IPR012850">
    <property type="entry name" value="A-amylase_bs_C"/>
</dbReference>
<evidence type="ECO:0000256" key="4">
    <source>
        <dbReference type="ARBA" id="ARBA00012595"/>
    </source>
</evidence>
<dbReference type="EC" id="3.2.1.1" evidence="4 9"/>
<protein>
    <recommendedName>
        <fullName evidence="4 9">Alpha-amylase</fullName>
        <ecNumber evidence="4 9">3.2.1.1</ecNumber>
    </recommendedName>
</protein>
<sequence>MVPDIAATGVTHLWLPPPSHSVSPEGYLPRHLWNLDSSEYGDQNELVALNASLREAGIMPVCDVVINHRTADEIGPEGVYNVYSDEVDHTGTAVHWGRHMITCNDPAFHGSGHEDSGDNYDAAPDLDHANDELRATLKRWLRWLRWDVGFGGFRFDFVRGYAPEYTEEYVKETTSRGDFCVGENWVDLAWEGSHLNYNQDGPRGKLVEWLAATHGTCALFDFPTKGILQRAVTHVEFYRLRDPASRPPGLSGWIPSRAVTFVDNHDTGAPQNHWPFPPDRIALGYAYVLTHPGIPCVFGPHLWGDDPVLSGVIRLLIDLRKRCCVCADAPVKIQMAENDIYVAKVGHRLTVKLGPRYEMPVELIPKEPEWSLAVAGEDYAVWERVQYDTDADAKVVAMEREMMDVGDDGEYYPLERVPVDNSRQSIGSWIEPPPGIVEPSDGEADPR</sequence>
<dbReference type="InterPro" id="IPR017853">
    <property type="entry name" value="GH"/>
</dbReference>
<gene>
    <name evidence="13" type="primary">AMY1</name>
    <name evidence="13" type="ORF">MICPUN_96728</name>
</gene>
<dbReference type="CAZy" id="GH13">
    <property type="family name" value="Glycoside Hydrolase Family 13"/>
</dbReference>
<dbReference type="RefSeq" id="XP_002506073.1">
    <property type="nucleotide sequence ID" value="XM_002506027.1"/>
</dbReference>
<evidence type="ECO:0000256" key="7">
    <source>
        <dbReference type="ARBA" id="ARBA00023295"/>
    </source>
</evidence>
<dbReference type="GeneID" id="8248806"/>
<accession>C1EGI4</accession>
<dbReference type="SUPFAM" id="SSF51445">
    <property type="entry name" value="(Trans)glycosidases"/>
    <property type="match status" value="1"/>
</dbReference>
<evidence type="ECO:0000256" key="6">
    <source>
        <dbReference type="ARBA" id="ARBA00023277"/>
    </source>
</evidence>
<keyword evidence="6 9" id="KW-0119">Carbohydrate metabolism</keyword>
<dbReference type="Gene3D" id="2.60.40.1180">
    <property type="entry name" value="Golgi alpha-mannosidase II"/>
    <property type="match status" value="1"/>
</dbReference>
<keyword evidence="7 9" id="KW-0326">Glycosidase</keyword>
<keyword evidence="14" id="KW-1185">Reference proteome</keyword>
<dbReference type="InParanoid" id="C1EGI4"/>
<dbReference type="InterPro" id="IPR006046">
    <property type="entry name" value="Alpha_amylase"/>
</dbReference>
<evidence type="ECO:0000313" key="14">
    <source>
        <dbReference type="Proteomes" id="UP000002009"/>
    </source>
</evidence>
<dbReference type="GO" id="GO:0005975">
    <property type="term" value="P:carbohydrate metabolic process"/>
    <property type="evidence" value="ECO:0007669"/>
    <property type="project" value="InterPro"/>
</dbReference>
<evidence type="ECO:0000256" key="3">
    <source>
        <dbReference type="ARBA" id="ARBA00008061"/>
    </source>
</evidence>
<evidence type="ECO:0000256" key="10">
    <source>
        <dbReference type="SAM" id="MobiDB-lite"/>
    </source>
</evidence>
<dbReference type="Gene3D" id="3.20.20.80">
    <property type="entry name" value="Glycosidases"/>
    <property type="match status" value="1"/>
</dbReference>
<dbReference type="Pfam" id="PF07821">
    <property type="entry name" value="Alpha-amyl_C2"/>
    <property type="match status" value="1"/>
</dbReference>
<evidence type="ECO:0000256" key="2">
    <source>
        <dbReference type="ARBA" id="ARBA00001913"/>
    </source>
</evidence>
<comment type="cofactor">
    <cofactor evidence="2">
        <name>Ca(2+)</name>
        <dbReference type="ChEBI" id="CHEBI:29108"/>
    </cofactor>
</comment>
<dbReference type="OMA" id="DHANDEL"/>
<evidence type="ECO:0000313" key="13">
    <source>
        <dbReference type="EMBL" id="ACO67331.1"/>
    </source>
</evidence>